<protein>
    <submittedName>
        <fullName evidence="2">Uncharacterized protein</fullName>
    </submittedName>
</protein>
<evidence type="ECO:0000256" key="1">
    <source>
        <dbReference type="SAM" id="MobiDB-lite"/>
    </source>
</evidence>
<name>A0A4Z2ECT7_9TELE</name>
<dbReference type="Proteomes" id="UP000314294">
    <property type="component" value="Unassembled WGS sequence"/>
</dbReference>
<comment type="caution">
    <text evidence="2">The sequence shown here is derived from an EMBL/GenBank/DDBJ whole genome shotgun (WGS) entry which is preliminary data.</text>
</comment>
<evidence type="ECO:0000313" key="2">
    <source>
        <dbReference type="EMBL" id="TNN26717.1"/>
    </source>
</evidence>
<feature type="compositionally biased region" description="Basic and acidic residues" evidence="1">
    <location>
        <begin position="44"/>
        <end position="59"/>
    </location>
</feature>
<dbReference type="AlphaFoldDB" id="A0A4Z2ECT7"/>
<evidence type="ECO:0000313" key="3">
    <source>
        <dbReference type="Proteomes" id="UP000314294"/>
    </source>
</evidence>
<gene>
    <name evidence="2" type="ORF">EYF80_063144</name>
</gene>
<organism evidence="2 3">
    <name type="scientific">Liparis tanakae</name>
    <name type="common">Tanaka's snailfish</name>
    <dbReference type="NCBI Taxonomy" id="230148"/>
    <lineage>
        <taxon>Eukaryota</taxon>
        <taxon>Metazoa</taxon>
        <taxon>Chordata</taxon>
        <taxon>Craniata</taxon>
        <taxon>Vertebrata</taxon>
        <taxon>Euteleostomi</taxon>
        <taxon>Actinopterygii</taxon>
        <taxon>Neopterygii</taxon>
        <taxon>Teleostei</taxon>
        <taxon>Neoteleostei</taxon>
        <taxon>Acanthomorphata</taxon>
        <taxon>Eupercaria</taxon>
        <taxon>Perciformes</taxon>
        <taxon>Cottioidei</taxon>
        <taxon>Cottales</taxon>
        <taxon>Liparidae</taxon>
        <taxon>Liparis</taxon>
    </lineage>
</organism>
<feature type="region of interest" description="Disordered" evidence="1">
    <location>
        <begin position="1"/>
        <end position="22"/>
    </location>
</feature>
<dbReference type="EMBL" id="SRLO01009632">
    <property type="protein sequence ID" value="TNN26717.1"/>
    <property type="molecule type" value="Genomic_DNA"/>
</dbReference>
<keyword evidence="3" id="KW-1185">Reference proteome</keyword>
<reference evidence="2 3" key="1">
    <citation type="submission" date="2019-03" db="EMBL/GenBank/DDBJ databases">
        <title>First draft genome of Liparis tanakae, snailfish: a comprehensive survey of snailfish specific genes.</title>
        <authorList>
            <person name="Kim W."/>
            <person name="Song I."/>
            <person name="Jeong J.-H."/>
            <person name="Kim D."/>
            <person name="Kim S."/>
            <person name="Ryu S."/>
            <person name="Song J.Y."/>
            <person name="Lee S.K."/>
        </authorList>
    </citation>
    <scope>NUCLEOTIDE SEQUENCE [LARGE SCALE GENOMIC DNA]</scope>
    <source>
        <tissue evidence="2">Muscle</tissue>
    </source>
</reference>
<proteinExistence type="predicted"/>
<sequence>MTRHPGAEQAPQAGRFRGVGRRAVCPESCRRSRDLCRNFPEKMQRGHKALPSERQRECIRLSPPPSGRASEARAAINSK</sequence>
<feature type="region of interest" description="Disordered" evidence="1">
    <location>
        <begin position="44"/>
        <end position="79"/>
    </location>
</feature>
<accession>A0A4Z2ECT7</accession>